<gene>
    <name evidence="7" type="primary">murE</name>
    <name evidence="12" type="ORF">X907_0661</name>
</gene>
<comment type="subcellular location">
    <subcellularLocation>
        <location evidence="7 8">Cytoplasm</location>
    </subcellularLocation>
</comment>
<keyword evidence="5 7" id="KW-0131">Cell cycle</keyword>
<feature type="binding site" evidence="7">
    <location>
        <position position="454"/>
    </location>
    <ligand>
        <name>meso-2,6-diaminopimelate</name>
        <dbReference type="ChEBI" id="CHEBI:57791"/>
    </ligand>
</feature>
<evidence type="ECO:0000256" key="2">
    <source>
        <dbReference type="ARBA" id="ARBA00022618"/>
    </source>
</evidence>
<feature type="modified residue" description="N6-carboxylysine" evidence="7">
    <location>
        <position position="218"/>
    </location>
</feature>
<keyword evidence="7" id="KW-0963">Cytoplasm</keyword>
<dbReference type="Gene3D" id="3.90.190.20">
    <property type="entry name" value="Mur ligase, C-terminal domain"/>
    <property type="match status" value="1"/>
</dbReference>
<dbReference type="KEGG" id="gak:X907_0661"/>
<feature type="binding site" evidence="7">
    <location>
        <position position="33"/>
    </location>
    <ligand>
        <name>UDP-N-acetyl-alpha-D-muramoyl-L-alanyl-D-glutamate</name>
        <dbReference type="ChEBI" id="CHEBI:83900"/>
    </ligand>
</feature>
<dbReference type="GO" id="GO:0008360">
    <property type="term" value="P:regulation of cell shape"/>
    <property type="evidence" value="ECO:0007669"/>
    <property type="project" value="UniProtKB-KW"/>
</dbReference>
<dbReference type="NCBIfam" id="NF001126">
    <property type="entry name" value="PRK00139.1-4"/>
    <property type="match status" value="1"/>
</dbReference>
<keyword evidence="2 7" id="KW-0132">Cell division</keyword>
<dbReference type="GO" id="GO:0009252">
    <property type="term" value="P:peptidoglycan biosynthetic process"/>
    <property type="evidence" value="ECO:0007669"/>
    <property type="project" value="UniProtKB-UniRule"/>
</dbReference>
<feature type="binding site" evidence="7">
    <location>
        <begin position="109"/>
        <end position="115"/>
    </location>
    <ligand>
        <name>ATP</name>
        <dbReference type="ChEBI" id="CHEBI:30616"/>
    </ligand>
</feature>
<dbReference type="EC" id="6.3.2.13" evidence="7"/>
<dbReference type="SUPFAM" id="SSF63418">
    <property type="entry name" value="MurE/MurF N-terminal domain"/>
    <property type="match status" value="1"/>
</dbReference>
<comment type="PTM">
    <text evidence="7">Carboxylation is probably crucial for Mg(2+) binding and, consequently, for the gamma-phosphate positioning of ATP.</text>
</comment>
<dbReference type="InterPro" id="IPR035911">
    <property type="entry name" value="MurE/MurF_N"/>
</dbReference>
<name>A0A3T0E7L9_9PROT</name>
<dbReference type="SUPFAM" id="SSF53623">
    <property type="entry name" value="MurD-like peptide ligases, catalytic domain"/>
    <property type="match status" value="1"/>
</dbReference>
<comment type="caution">
    <text evidence="7">Lacks conserved residue(s) required for the propagation of feature annotation.</text>
</comment>
<feature type="binding site" evidence="7">
    <location>
        <position position="31"/>
    </location>
    <ligand>
        <name>UDP-N-acetyl-alpha-D-muramoyl-L-alanyl-D-glutamate</name>
        <dbReference type="ChEBI" id="CHEBI:83900"/>
    </ligand>
</feature>
<dbReference type="InterPro" id="IPR000713">
    <property type="entry name" value="Mur_ligase_N"/>
</dbReference>
<accession>A0A3T0E7L9</accession>
<dbReference type="PANTHER" id="PTHR23135:SF4">
    <property type="entry name" value="UDP-N-ACETYLMURAMOYL-L-ALANYL-D-GLUTAMATE--2,6-DIAMINOPIMELATE LIGASE MURE HOMOLOG, CHLOROPLASTIC"/>
    <property type="match status" value="1"/>
</dbReference>
<feature type="binding site" evidence="7">
    <location>
        <position position="178"/>
    </location>
    <ligand>
        <name>UDP-N-acetyl-alpha-D-muramoyl-L-alanyl-D-glutamate</name>
        <dbReference type="ChEBI" id="CHEBI:83900"/>
    </ligand>
</feature>
<feature type="domain" description="Mur ligase C-terminal" evidence="10">
    <location>
        <begin position="332"/>
        <end position="456"/>
    </location>
</feature>
<evidence type="ECO:0000256" key="8">
    <source>
        <dbReference type="RuleBase" id="RU004135"/>
    </source>
</evidence>
<feature type="binding site" evidence="7">
    <location>
        <position position="382"/>
    </location>
    <ligand>
        <name>meso-2,6-diaminopimelate</name>
        <dbReference type="ChEBI" id="CHEBI:57791"/>
    </ligand>
</feature>
<dbReference type="GO" id="GO:0005737">
    <property type="term" value="C:cytoplasm"/>
    <property type="evidence" value="ECO:0007669"/>
    <property type="project" value="UniProtKB-SubCell"/>
</dbReference>
<keyword evidence="7" id="KW-0547">Nucleotide-binding</keyword>
<dbReference type="GO" id="GO:0005524">
    <property type="term" value="F:ATP binding"/>
    <property type="evidence" value="ECO:0007669"/>
    <property type="project" value="UniProtKB-UniRule"/>
</dbReference>
<reference evidence="12 13" key="1">
    <citation type="submission" date="2016-12" db="EMBL/GenBank/DDBJ databases">
        <title>The genome of dimorphic prosthecate Glycocaulis alkaliphilus 6b-8t, isolated from crude oil dictates its adaptability in petroleum environments.</title>
        <authorList>
            <person name="Wu X.-L."/>
            <person name="Geng S."/>
        </authorList>
    </citation>
    <scope>NUCLEOTIDE SEQUENCE [LARGE SCALE GENOMIC DNA]</scope>
    <source>
        <strain evidence="12 13">6B-8</strain>
    </source>
</reference>
<dbReference type="Pfam" id="PF01225">
    <property type="entry name" value="Mur_ligase"/>
    <property type="match status" value="1"/>
</dbReference>
<keyword evidence="7 12" id="KW-0436">Ligase</keyword>
<dbReference type="NCBIfam" id="TIGR01085">
    <property type="entry name" value="murE"/>
    <property type="match status" value="1"/>
</dbReference>
<dbReference type="GO" id="GO:0008765">
    <property type="term" value="F:UDP-N-acetylmuramoylalanyl-D-glutamate-2,6-diaminopimelate ligase activity"/>
    <property type="evidence" value="ECO:0007669"/>
    <property type="project" value="UniProtKB-UniRule"/>
</dbReference>
<comment type="catalytic activity">
    <reaction evidence="7">
        <text>UDP-N-acetyl-alpha-D-muramoyl-L-alanyl-D-glutamate + meso-2,6-diaminopimelate + ATP = UDP-N-acetyl-alpha-D-muramoyl-L-alanyl-gamma-D-glutamyl-meso-2,6-diaminopimelate + ADP + phosphate + H(+)</text>
        <dbReference type="Rhea" id="RHEA:23676"/>
        <dbReference type="ChEBI" id="CHEBI:15378"/>
        <dbReference type="ChEBI" id="CHEBI:30616"/>
        <dbReference type="ChEBI" id="CHEBI:43474"/>
        <dbReference type="ChEBI" id="CHEBI:57791"/>
        <dbReference type="ChEBI" id="CHEBI:83900"/>
        <dbReference type="ChEBI" id="CHEBI:83905"/>
        <dbReference type="ChEBI" id="CHEBI:456216"/>
        <dbReference type="EC" id="6.3.2.13"/>
    </reaction>
</comment>
<evidence type="ECO:0000256" key="5">
    <source>
        <dbReference type="ARBA" id="ARBA00023306"/>
    </source>
</evidence>
<dbReference type="Gene3D" id="3.40.1190.10">
    <property type="entry name" value="Mur-like, catalytic domain"/>
    <property type="match status" value="1"/>
</dbReference>
<evidence type="ECO:0000259" key="10">
    <source>
        <dbReference type="Pfam" id="PF02875"/>
    </source>
</evidence>
<dbReference type="UniPathway" id="UPA00219"/>
<keyword evidence="6 7" id="KW-0961">Cell wall biogenesis/degradation</keyword>
<dbReference type="InterPro" id="IPR036615">
    <property type="entry name" value="Mur_ligase_C_dom_sf"/>
</dbReference>
<organism evidence="12 13">
    <name type="scientific">Glycocaulis alkaliphilus</name>
    <dbReference type="NCBI Taxonomy" id="1434191"/>
    <lineage>
        <taxon>Bacteria</taxon>
        <taxon>Pseudomonadati</taxon>
        <taxon>Pseudomonadota</taxon>
        <taxon>Alphaproteobacteria</taxon>
        <taxon>Maricaulales</taxon>
        <taxon>Maricaulaceae</taxon>
        <taxon>Glycocaulis</taxon>
    </lineage>
</organism>
<feature type="domain" description="Mur ligase central" evidence="11">
    <location>
        <begin position="107"/>
        <end position="309"/>
    </location>
</feature>
<comment type="cofactor">
    <cofactor evidence="7">
        <name>Mg(2+)</name>
        <dbReference type="ChEBI" id="CHEBI:18420"/>
    </cofactor>
</comment>
<dbReference type="InterPro" id="IPR036565">
    <property type="entry name" value="Mur-like_cat_sf"/>
</dbReference>
<dbReference type="Pfam" id="PF02875">
    <property type="entry name" value="Mur_ligase_C"/>
    <property type="match status" value="1"/>
</dbReference>
<feature type="binding site" evidence="7">
    <location>
        <begin position="406"/>
        <end position="409"/>
    </location>
    <ligand>
        <name>meso-2,6-diaminopimelate</name>
        <dbReference type="ChEBI" id="CHEBI:57791"/>
    </ligand>
</feature>
<evidence type="ECO:0000313" key="12">
    <source>
        <dbReference type="EMBL" id="AZU03206.1"/>
    </source>
</evidence>
<keyword evidence="3 7" id="KW-0133">Cell shape</keyword>
<evidence type="ECO:0000256" key="7">
    <source>
        <dbReference type="HAMAP-Rule" id="MF_00208"/>
    </source>
</evidence>
<dbReference type="Gene3D" id="3.40.1390.10">
    <property type="entry name" value="MurE/MurF, N-terminal domain"/>
    <property type="match status" value="1"/>
</dbReference>
<dbReference type="AlphaFoldDB" id="A0A3T0E7L9"/>
<feature type="binding site" evidence="7">
    <location>
        <begin position="151"/>
        <end position="152"/>
    </location>
    <ligand>
        <name>UDP-N-acetyl-alpha-D-muramoyl-L-alanyl-D-glutamate</name>
        <dbReference type="ChEBI" id="CHEBI:83900"/>
    </ligand>
</feature>
<evidence type="ECO:0000259" key="9">
    <source>
        <dbReference type="Pfam" id="PF01225"/>
    </source>
</evidence>
<keyword evidence="13" id="KW-1185">Reference proteome</keyword>
<evidence type="ECO:0000313" key="13">
    <source>
        <dbReference type="Proteomes" id="UP000286954"/>
    </source>
</evidence>
<dbReference type="Proteomes" id="UP000286954">
    <property type="component" value="Chromosome"/>
</dbReference>
<evidence type="ECO:0000256" key="6">
    <source>
        <dbReference type="ARBA" id="ARBA00023316"/>
    </source>
</evidence>
<comment type="pathway">
    <text evidence="7 8">Cell wall biogenesis; peptidoglycan biosynthesis.</text>
</comment>
<proteinExistence type="inferred from homology"/>
<comment type="similarity">
    <text evidence="1 7">Belongs to the MurCDEF family. MurE subfamily.</text>
</comment>
<dbReference type="Pfam" id="PF08245">
    <property type="entry name" value="Mur_ligase_M"/>
    <property type="match status" value="1"/>
</dbReference>
<dbReference type="RefSeq" id="WP_179951439.1">
    <property type="nucleotide sequence ID" value="NZ_BMFB01000002.1"/>
</dbReference>
<feature type="binding site" evidence="7">
    <location>
        <position position="186"/>
    </location>
    <ligand>
        <name>UDP-N-acetyl-alpha-D-muramoyl-L-alanyl-D-glutamate</name>
        <dbReference type="ChEBI" id="CHEBI:83900"/>
    </ligand>
</feature>
<evidence type="ECO:0000256" key="4">
    <source>
        <dbReference type="ARBA" id="ARBA00022984"/>
    </source>
</evidence>
<feature type="domain" description="Mur ligase N-terminal catalytic" evidence="9">
    <location>
        <begin position="27"/>
        <end position="96"/>
    </location>
</feature>
<dbReference type="SUPFAM" id="SSF53244">
    <property type="entry name" value="MurD-like peptide ligases, peptide-binding domain"/>
    <property type="match status" value="1"/>
</dbReference>
<dbReference type="HAMAP" id="MF_00208">
    <property type="entry name" value="MurE"/>
    <property type="match status" value="1"/>
</dbReference>
<sequence>MSTLRRLADILPAGVSVPEGMLELAVAGLALDSRAVKPGFVFAALPGVTTHGNAFIKAAIDAGAVAILAERGTAAPVPVIEADDPRLALAQMAARFSPAQPGYIAAITGTNGKSSTVEFLRQIWQSAGHEAAALGTLGVTRSSGRTDVGYTTPDAIALHAALDALSHEGVTHLAMEASSHGLKQRRMDGAKIALAGFSNLTQDHLDYHPDFEDYFASKMRLFDELLPEGAPAVITVDSEWGEAVVRRAEARRQQIFTVGWNGRYIQLKEITPHAAFQHVRFVHAGKEHALTLPLMGEFQASNAFQAAGMAIASGVDAGTVFAALEKLKGVAGRLEFVGATAEGAPVLIDYAHTPDGLDKLLRAARPHTAGKVIVVFGAGGDRDPTKREKMGAIAAKLADRVIVTDDNPRSEDPALIRAAILKGAPDAEEIGDRERAIFTAIGDLKAGDTLLIAGKGHETGQTIKGVVHPFDDGEVARRALAARTGSTGERGQ</sequence>
<dbReference type="GO" id="GO:0071555">
    <property type="term" value="P:cell wall organization"/>
    <property type="evidence" value="ECO:0007669"/>
    <property type="project" value="UniProtKB-KW"/>
</dbReference>
<evidence type="ECO:0000259" key="11">
    <source>
        <dbReference type="Pfam" id="PF08245"/>
    </source>
</evidence>
<feature type="short sequence motif" description="Meso-diaminopimelate recognition motif" evidence="7">
    <location>
        <begin position="406"/>
        <end position="409"/>
    </location>
</feature>
<protein>
    <recommendedName>
        <fullName evidence="7">UDP-N-acetylmuramoyl-L-alanyl-D-glutamate--2,6-diaminopimelate ligase</fullName>
        <ecNumber evidence="7">6.3.2.13</ecNumber>
    </recommendedName>
    <alternativeName>
        <fullName evidence="7">Meso-A2pm-adding enzyme</fullName>
    </alternativeName>
    <alternativeName>
        <fullName evidence="7">Meso-diaminopimelate-adding enzyme</fullName>
    </alternativeName>
    <alternativeName>
        <fullName evidence="7">UDP-MurNAc-L-Ala-D-Glu:meso-diaminopimelate ligase</fullName>
    </alternativeName>
    <alternativeName>
        <fullName evidence="7">UDP-MurNAc-tripeptide synthetase</fullName>
    </alternativeName>
    <alternativeName>
        <fullName evidence="7">UDP-N-acetylmuramyl-tripeptide synthetase</fullName>
    </alternativeName>
</protein>
<dbReference type="NCBIfam" id="NF001124">
    <property type="entry name" value="PRK00139.1-2"/>
    <property type="match status" value="1"/>
</dbReference>
<dbReference type="InterPro" id="IPR005761">
    <property type="entry name" value="UDP-N-AcMur-Glu-dNH2Pim_ligase"/>
</dbReference>
<comment type="function">
    <text evidence="7">Catalyzes the addition of meso-diaminopimelic acid to the nucleotide precursor UDP-N-acetylmuramoyl-L-alanyl-D-glutamate (UMAG) in the biosynthesis of bacterial cell-wall peptidoglycan.</text>
</comment>
<dbReference type="GO" id="GO:0000287">
    <property type="term" value="F:magnesium ion binding"/>
    <property type="evidence" value="ECO:0007669"/>
    <property type="project" value="UniProtKB-UniRule"/>
</dbReference>
<feature type="binding site" evidence="7">
    <location>
        <position position="184"/>
    </location>
    <ligand>
        <name>UDP-N-acetyl-alpha-D-muramoyl-L-alanyl-D-glutamate</name>
        <dbReference type="ChEBI" id="CHEBI:83900"/>
    </ligand>
</feature>
<evidence type="ECO:0000256" key="3">
    <source>
        <dbReference type="ARBA" id="ARBA00022960"/>
    </source>
</evidence>
<keyword evidence="4 7" id="KW-0573">Peptidoglycan synthesis</keyword>
<dbReference type="GO" id="GO:0051301">
    <property type="term" value="P:cell division"/>
    <property type="evidence" value="ECO:0007669"/>
    <property type="project" value="UniProtKB-KW"/>
</dbReference>
<evidence type="ECO:0000256" key="1">
    <source>
        <dbReference type="ARBA" id="ARBA00005898"/>
    </source>
</evidence>
<dbReference type="PANTHER" id="PTHR23135">
    <property type="entry name" value="MUR LIGASE FAMILY MEMBER"/>
    <property type="match status" value="1"/>
</dbReference>
<keyword evidence="7" id="KW-0067">ATP-binding</keyword>
<dbReference type="EMBL" id="CP018911">
    <property type="protein sequence ID" value="AZU03206.1"/>
    <property type="molecule type" value="Genomic_DNA"/>
</dbReference>
<dbReference type="InterPro" id="IPR004101">
    <property type="entry name" value="Mur_ligase_C"/>
</dbReference>
<dbReference type="InterPro" id="IPR013221">
    <property type="entry name" value="Mur_ligase_cen"/>
</dbReference>
<keyword evidence="7" id="KW-0460">Magnesium</keyword>
<feature type="binding site" evidence="7">
    <location>
        <position position="458"/>
    </location>
    <ligand>
        <name>meso-2,6-diaminopimelate</name>
        <dbReference type="ChEBI" id="CHEBI:57791"/>
    </ligand>
</feature>